<reference evidence="5" key="1">
    <citation type="journal article" date="2019" name="Int. J. Syst. Evol. Microbiol.">
        <title>The Global Catalogue of Microorganisms (GCM) 10K type strain sequencing project: providing services to taxonomists for standard genome sequencing and annotation.</title>
        <authorList>
            <consortium name="The Broad Institute Genomics Platform"/>
            <consortium name="The Broad Institute Genome Sequencing Center for Infectious Disease"/>
            <person name="Wu L."/>
            <person name="Ma J."/>
        </authorList>
    </citation>
    <scope>NUCLEOTIDE SEQUENCE [LARGE SCALE GENOMIC DNA]</scope>
    <source>
        <strain evidence="5">KACC 12597</strain>
    </source>
</reference>
<evidence type="ECO:0000256" key="2">
    <source>
        <dbReference type="SAM" id="Phobius"/>
    </source>
</evidence>
<dbReference type="Pfam" id="PF02080">
    <property type="entry name" value="TrkA_C"/>
    <property type="match status" value="1"/>
</dbReference>
<accession>A0ABW4Y2I1</accession>
<feature type="transmembrane region" description="Helical" evidence="2">
    <location>
        <begin position="6"/>
        <end position="25"/>
    </location>
</feature>
<dbReference type="PROSITE" id="PS51202">
    <property type="entry name" value="RCK_C"/>
    <property type="match status" value="1"/>
</dbReference>
<dbReference type="SUPFAM" id="SSF116726">
    <property type="entry name" value="TrkA C-terminal domain-like"/>
    <property type="match status" value="1"/>
</dbReference>
<name>A0ABW4Y2I1_9GAMM</name>
<keyword evidence="5" id="KW-1185">Reference proteome</keyword>
<feature type="transmembrane region" description="Helical" evidence="2">
    <location>
        <begin position="65"/>
        <end position="91"/>
    </location>
</feature>
<feature type="compositionally biased region" description="Basic and acidic residues" evidence="1">
    <location>
        <begin position="224"/>
        <end position="262"/>
    </location>
</feature>
<dbReference type="InterPro" id="IPR036721">
    <property type="entry name" value="RCK_C_sf"/>
</dbReference>
<evidence type="ECO:0000259" key="3">
    <source>
        <dbReference type="PROSITE" id="PS51202"/>
    </source>
</evidence>
<feature type="transmembrane region" description="Helical" evidence="2">
    <location>
        <begin position="97"/>
        <end position="117"/>
    </location>
</feature>
<proteinExistence type="predicted"/>
<dbReference type="RefSeq" id="WP_386021832.1">
    <property type="nucleotide sequence ID" value="NZ_JBHUHX010000002.1"/>
</dbReference>
<gene>
    <name evidence="4" type="ORF">ACFSJC_00850</name>
</gene>
<sequence length="269" mass="29432">MTAILSLLLVVTLSILVTRIAAIALRHTGLARQSARFQARSAFSGAGFTTTESEKVVNHPVRRRIVLTLMLLGNAGIVTAVSSLMLAFVGGGDAEGMALWIKVVLLVTGLVSLWAFASSQWVDRLLSRIVDRALKRFTRLDVSDYEGLLHLAGDYKIVELAVEDGSWLDGQPLRALRPAEEGVLVLGLAKFDGEWLGTPGGDTVAQSGDRLIVYGRTETMRELEARRAGDDRAHADAVDEQRRIAEAERRKAERDGTEDRMRSHTASRN</sequence>
<evidence type="ECO:0000313" key="5">
    <source>
        <dbReference type="Proteomes" id="UP001597337"/>
    </source>
</evidence>
<dbReference type="Gene3D" id="3.30.70.1450">
    <property type="entry name" value="Regulator of K+ conductance, C-terminal domain"/>
    <property type="match status" value="1"/>
</dbReference>
<keyword evidence="2" id="KW-0472">Membrane</keyword>
<keyword evidence="2" id="KW-1133">Transmembrane helix</keyword>
<dbReference type="Proteomes" id="UP001597337">
    <property type="component" value="Unassembled WGS sequence"/>
</dbReference>
<feature type="region of interest" description="Disordered" evidence="1">
    <location>
        <begin position="224"/>
        <end position="269"/>
    </location>
</feature>
<organism evidence="4 5">
    <name type="scientific">Thiorhodococcus fuscus</name>
    <dbReference type="NCBI Taxonomy" id="527200"/>
    <lineage>
        <taxon>Bacteria</taxon>
        <taxon>Pseudomonadati</taxon>
        <taxon>Pseudomonadota</taxon>
        <taxon>Gammaproteobacteria</taxon>
        <taxon>Chromatiales</taxon>
        <taxon>Chromatiaceae</taxon>
        <taxon>Thiorhodococcus</taxon>
    </lineage>
</organism>
<feature type="domain" description="RCK C-terminal" evidence="3">
    <location>
        <begin position="143"/>
        <end position="229"/>
    </location>
</feature>
<evidence type="ECO:0000313" key="4">
    <source>
        <dbReference type="EMBL" id="MFD2110386.1"/>
    </source>
</evidence>
<evidence type="ECO:0000256" key="1">
    <source>
        <dbReference type="SAM" id="MobiDB-lite"/>
    </source>
</evidence>
<comment type="caution">
    <text evidence="4">The sequence shown here is derived from an EMBL/GenBank/DDBJ whole genome shotgun (WGS) entry which is preliminary data.</text>
</comment>
<dbReference type="InterPro" id="IPR006037">
    <property type="entry name" value="RCK_C"/>
</dbReference>
<dbReference type="EMBL" id="JBHUHX010000002">
    <property type="protein sequence ID" value="MFD2110386.1"/>
    <property type="molecule type" value="Genomic_DNA"/>
</dbReference>
<protein>
    <submittedName>
        <fullName evidence="4">TrkA C-terminal domain-containing protein</fullName>
    </submittedName>
</protein>
<keyword evidence="2" id="KW-0812">Transmembrane</keyword>